<evidence type="ECO:0000313" key="8">
    <source>
        <dbReference type="Proteomes" id="UP000016088"/>
    </source>
</evidence>
<dbReference type="GO" id="GO:0006886">
    <property type="term" value="P:intracellular protein transport"/>
    <property type="evidence" value="ECO:0007669"/>
    <property type="project" value="UniProtKB-UniRule"/>
</dbReference>
<dbReference type="Pfam" id="PF00928">
    <property type="entry name" value="Adap_comp_sub"/>
    <property type="match status" value="1"/>
</dbReference>
<dbReference type="AlphaFoldDB" id="S9R7I5"/>
<evidence type="ECO:0000259" key="6">
    <source>
        <dbReference type="PROSITE" id="PS51072"/>
    </source>
</evidence>
<dbReference type="InterPro" id="IPR028565">
    <property type="entry name" value="MHD"/>
</dbReference>
<comment type="subcellular location">
    <subcellularLocation>
        <location evidence="1">Endomembrane system</location>
    </subcellularLocation>
</comment>
<gene>
    <name evidence="7" type="ORF">SOCG_03407</name>
</gene>
<accession>S9R7I5</accession>
<keyword evidence="2 5" id="KW-0813">Transport</keyword>
<name>S9R7I5_SCHOY</name>
<evidence type="ECO:0000256" key="5">
    <source>
        <dbReference type="PIRNR" id="PIRNR005992"/>
    </source>
</evidence>
<dbReference type="SUPFAM" id="SSF64356">
    <property type="entry name" value="SNARE-like"/>
    <property type="match status" value="1"/>
</dbReference>
<feature type="domain" description="MHD" evidence="6">
    <location>
        <begin position="175"/>
        <end position="428"/>
    </location>
</feature>
<dbReference type="GO" id="GO:0012505">
    <property type="term" value="C:endomembrane system"/>
    <property type="evidence" value="ECO:0007669"/>
    <property type="project" value="UniProtKB-SubCell"/>
</dbReference>
<proteinExistence type="inferred from homology"/>
<dbReference type="InterPro" id="IPR001392">
    <property type="entry name" value="Clathrin_mu"/>
</dbReference>
<keyword evidence="8" id="KW-1185">Reference proteome</keyword>
<dbReference type="PROSITE" id="PS51072">
    <property type="entry name" value="MHD"/>
    <property type="match status" value="1"/>
</dbReference>
<comment type="similarity">
    <text evidence="5">Belongs to the adaptor complexes medium subunit family.</text>
</comment>
<dbReference type="eggNOG" id="KOG2740">
    <property type="taxonomic scope" value="Eukaryota"/>
</dbReference>
<sequence>MSALEAIYLFDIYGSVLLQLESRGRILAATSEFIKNEISKCKLRNEEPPFIIYQKNSLIFQQLQDDVRICIPVTRDTEPLYIHDVMKLIIDIIKIYFGSFQSSVIEKNTSLIAQLLTEMIDYGYTINMEPNALQDIIPTPSLMKKFMEVTGLQSNMPPIHKNTVPWRTSKARYTNNEFFIRIIERVSAVFDGNHQLVFGTLKVDVECKSQLSGIPELLLYLAPGSTMENPKFHNCIDVKRWRDRPLQLQFIPPEGKFVLASFQTDLSKQKPLPLNVEAKNMTDGNFEIRIRNIGKKPIENLEVRIPLPSSLSSVTATNGDYICRPSKSTSDDGAVLEWTIKKIEWTSPAYVLKGTLNSKQELSISEISDQSSEKNALPKLEHLTLHYKYPLTILSRFKIDSLKISNRPDMKSFKGVKHSVIAQDVSVRFK</sequence>
<dbReference type="InterPro" id="IPR036168">
    <property type="entry name" value="AP2_Mu_C_sf"/>
</dbReference>
<dbReference type="Gene3D" id="3.30.450.60">
    <property type="match status" value="1"/>
</dbReference>
<reference evidence="7 8" key="1">
    <citation type="journal article" date="2011" name="Science">
        <title>Comparative functional genomics of the fission yeasts.</title>
        <authorList>
            <person name="Rhind N."/>
            <person name="Chen Z."/>
            <person name="Yassour M."/>
            <person name="Thompson D.A."/>
            <person name="Haas B.J."/>
            <person name="Habib N."/>
            <person name="Wapinski I."/>
            <person name="Roy S."/>
            <person name="Lin M.F."/>
            <person name="Heiman D.I."/>
            <person name="Young S.K."/>
            <person name="Furuya K."/>
            <person name="Guo Y."/>
            <person name="Pidoux A."/>
            <person name="Chen H.M."/>
            <person name="Robbertse B."/>
            <person name="Goldberg J.M."/>
            <person name="Aoki K."/>
            <person name="Bayne E.H."/>
            <person name="Berlin A.M."/>
            <person name="Desjardins C.A."/>
            <person name="Dobbs E."/>
            <person name="Dukaj L."/>
            <person name="Fan L."/>
            <person name="FitzGerald M.G."/>
            <person name="French C."/>
            <person name="Gujja S."/>
            <person name="Hansen K."/>
            <person name="Keifenheim D."/>
            <person name="Levin J.Z."/>
            <person name="Mosher R.A."/>
            <person name="Mueller C.A."/>
            <person name="Pfiffner J."/>
            <person name="Priest M."/>
            <person name="Russ C."/>
            <person name="Smialowska A."/>
            <person name="Swoboda P."/>
            <person name="Sykes S.M."/>
            <person name="Vaughn M."/>
            <person name="Vengrova S."/>
            <person name="Yoder R."/>
            <person name="Zeng Q."/>
            <person name="Allshire R."/>
            <person name="Baulcombe D."/>
            <person name="Birren B.W."/>
            <person name="Brown W."/>
            <person name="Ekwall K."/>
            <person name="Kellis M."/>
            <person name="Leatherwood J."/>
            <person name="Levin H."/>
            <person name="Margalit H."/>
            <person name="Martienssen R."/>
            <person name="Nieduszynski C.A."/>
            <person name="Spatafora J.W."/>
            <person name="Friedman N."/>
            <person name="Dalgaard J.Z."/>
            <person name="Baumann P."/>
            <person name="Niki H."/>
            <person name="Regev A."/>
            <person name="Nusbaum C."/>
        </authorList>
    </citation>
    <scope>NUCLEOTIDE SEQUENCE [LARGE SCALE GENOMIC DNA]</scope>
    <source>
        <strain evidence="8">yFS286</strain>
    </source>
</reference>
<dbReference type="RefSeq" id="XP_013017349.1">
    <property type="nucleotide sequence ID" value="XM_013161895.1"/>
</dbReference>
<dbReference type="GO" id="GO:0030131">
    <property type="term" value="C:clathrin adaptor complex"/>
    <property type="evidence" value="ECO:0007669"/>
    <property type="project" value="UniProtKB-UniRule"/>
</dbReference>
<evidence type="ECO:0000256" key="1">
    <source>
        <dbReference type="ARBA" id="ARBA00004308"/>
    </source>
</evidence>
<protein>
    <submittedName>
        <fullName evidence="7">AP-3 adaptor complex subunit Apm3</fullName>
    </submittedName>
</protein>
<dbReference type="PRINTS" id="PR00314">
    <property type="entry name" value="CLATHRINADPT"/>
</dbReference>
<dbReference type="CDD" id="cd14837">
    <property type="entry name" value="AP3_Mu_N"/>
    <property type="match status" value="1"/>
</dbReference>
<dbReference type="Proteomes" id="UP000016088">
    <property type="component" value="Unassembled WGS sequence"/>
</dbReference>
<keyword evidence="3 5" id="KW-0653">Protein transport</keyword>
<organism evidence="7 8">
    <name type="scientific">Schizosaccharomyces octosporus (strain yFS286)</name>
    <name type="common">Fission yeast</name>
    <name type="synonym">Octosporomyces octosporus</name>
    <dbReference type="NCBI Taxonomy" id="483514"/>
    <lineage>
        <taxon>Eukaryota</taxon>
        <taxon>Fungi</taxon>
        <taxon>Dikarya</taxon>
        <taxon>Ascomycota</taxon>
        <taxon>Taphrinomycotina</taxon>
        <taxon>Schizosaccharomycetes</taxon>
        <taxon>Schizosaccharomycetales</taxon>
        <taxon>Schizosaccharomycetaceae</taxon>
        <taxon>Schizosaccharomyces</taxon>
    </lineage>
</organism>
<evidence type="ECO:0000256" key="3">
    <source>
        <dbReference type="ARBA" id="ARBA00022927"/>
    </source>
</evidence>
<dbReference type="OrthoDB" id="10252354at2759"/>
<evidence type="ECO:0000313" key="7">
    <source>
        <dbReference type="EMBL" id="EPX74195.1"/>
    </source>
</evidence>
<dbReference type="PIRSF" id="PIRSF005992">
    <property type="entry name" value="Clathrin_mu"/>
    <property type="match status" value="1"/>
</dbReference>
<evidence type="ECO:0000256" key="2">
    <source>
        <dbReference type="ARBA" id="ARBA00022448"/>
    </source>
</evidence>
<dbReference type="EMBL" id="KE503206">
    <property type="protein sequence ID" value="EPX74195.1"/>
    <property type="molecule type" value="Genomic_DNA"/>
</dbReference>
<dbReference type="OMA" id="INVHFTI"/>
<dbReference type="HOGENOM" id="CLU_026996_6_2_1"/>
<dbReference type="GeneID" id="25032379"/>
<keyword evidence="4" id="KW-0472">Membrane</keyword>
<dbReference type="GO" id="GO:0016192">
    <property type="term" value="P:vesicle-mediated transport"/>
    <property type="evidence" value="ECO:0007669"/>
    <property type="project" value="InterPro"/>
</dbReference>
<evidence type="ECO:0000256" key="4">
    <source>
        <dbReference type="ARBA" id="ARBA00023136"/>
    </source>
</evidence>
<dbReference type="InterPro" id="IPR050431">
    <property type="entry name" value="Adaptor_comp_med_subunit"/>
</dbReference>
<dbReference type="SUPFAM" id="SSF49447">
    <property type="entry name" value="Second domain of Mu2 adaptin subunit (ap50) of ap2 adaptor"/>
    <property type="match status" value="1"/>
</dbReference>
<dbReference type="InterPro" id="IPR011012">
    <property type="entry name" value="Longin-like_dom_sf"/>
</dbReference>
<dbReference type="VEuPathDB" id="FungiDB:SOCG_03407"/>
<dbReference type="Gene3D" id="2.60.40.1170">
    <property type="entry name" value="Mu homology domain, subdomain B"/>
    <property type="match status" value="2"/>
</dbReference>
<dbReference type="PANTHER" id="PTHR10529">
    <property type="entry name" value="AP COMPLEX SUBUNIT MU"/>
    <property type="match status" value="1"/>
</dbReference>